<dbReference type="EMBL" id="OVEO01000005">
    <property type="protein sequence ID" value="SPQ96276.1"/>
    <property type="molecule type" value="Genomic_DNA"/>
</dbReference>
<feature type="transmembrane region" description="Helical" evidence="4">
    <location>
        <begin position="41"/>
        <end position="61"/>
    </location>
</feature>
<organism evidence="6 8">
    <name type="scientific">Plasmodiophora brassicae</name>
    <name type="common">Clubroot disease agent</name>
    <dbReference type="NCBI Taxonomy" id="37360"/>
    <lineage>
        <taxon>Eukaryota</taxon>
        <taxon>Sar</taxon>
        <taxon>Rhizaria</taxon>
        <taxon>Endomyxa</taxon>
        <taxon>Phytomyxea</taxon>
        <taxon>Plasmodiophorida</taxon>
        <taxon>Plasmodiophoridae</taxon>
        <taxon>Plasmodiophora</taxon>
    </lineage>
</organism>
<evidence type="ECO:0000256" key="2">
    <source>
        <dbReference type="ARBA" id="ARBA00022679"/>
    </source>
</evidence>
<keyword evidence="3" id="KW-0949">S-adenosyl-L-methionine</keyword>
<dbReference type="STRING" id="37360.A0A0G4IJ59"/>
<gene>
    <name evidence="6" type="ORF">PBRA_004042</name>
    <name evidence="7" type="ORF">PLBR_LOCUS3491</name>
</gene>
<evidence type="ECO:0000313" key="9">
    <source>
        <dbReference type="Proteomes" id="UP000290189"/>
    </source>
</evidence>
<dbReference type="SUPFAM" id="SSF81822">
    <property type="entry name" value="RuBisCo LSMT C-terminal, substrate-binding domain"/>
    <property type="match status" value="1"/>
</dbReference>
<dbReference type="OrthoDB" id="42889at2759"/>
<dbReference type="InterPro" id="IPR050600">
    <property type="entry name" value="SETD3_SETD6_MTase"/>
</dbReference>
<reference evidence="7 9" key="2">
    <citation type="submission" date="2018-03" db="EMBL/GenBank/DDBJ databases">
        <authorList>
            <person name="Fogelqvist J."/>
        </authorList>
    </citation>
    <scope>NUCLEOTIDE SEQUENCE [LARGE SCALE GENOMIC DNA]</scope>
</reference>
<sequence>MADPKSEVLLDKKKTAPGKSGVDDVDKVMTKQVAFSWKENVLTGVTGIIVCLIVALIAMFFQANLSLPAPTTTSPDDDDNIADLMEWLTINGATVDGVEIAHDGNGGHLLQSTRPVQQNDVLVKLPMLLVIGKQRLVDDPVVGPLLQETPDMDETMAFTMFLLANLNTPEWMPYIDLLPTSVPSPLFWDDDDMSWLKGSMLTRMTKQLAENLADQFQFVFPIIPEITFEQYKTMWTVAAGRVWGLRLGDGTVTNVLMPFIDMINHDAKASVIVNYDDETDTVRVIATTDIPAETPVFSFYHSSSHADRLFGFGFTSPDDTQVTSCMVEVADAGDCKIEFGAGDAAHETVFDCIDRVRQGESGDLEKEKSALSAVKDAAAAAMSGFDTDIEADEAMLQHGAAALTANQLNAVRARLSEKKCLRSTMSVVDDAVEALADPAKWVAFETKFGSWNGAMDYASQFKTTGQ</sequence>
<keyword evidence="8" id="KW-1185">Reference proteome</keyword>
<geneLocation type="mitochondrion" evidence="7"/>
<dbReference type="GO" id="GO:0032259">
    <property type="term" value="P:methylation"/>
    <property type="evidence" value="ECO:0007669"/>
    <property type="project" value="UniProtKB-KW"/>
</dbReference>
<dbReference type="SUPFAM" id="SSF82199">
    <property type="entry name" value="SET domain"/>
    <property type="match status" value="1"/>
</dbReference>
<dbReference type="InterPro" id="IPR046341">
    <property type="entry name" value="SET_dom_sf"/>
</dbReference>
<dbReference type="InterPro" id="IPR036464">
    <property type="entry name" value="Rubisco_LSMT_subst-bd_sf"/>
</dbReference>
<dbReference type="Proteomes" id="UP000039324">
    <property type="component" value="Unassembled WGS sequence"/>
</dbReference>
<keyword evidence="7" id="KW-0496">Mitochondrion</keyword>
<accession>A0A0G4IJ59</accession>
<feature type="domain" description="Rubisco LSMT substrate-binding" evidence="5">
    <location>
        <begin position="364"/>
        <end position="421"/>
    </location>
</feature>
<name>A0A0G4IJ59_PLABS</name>
<evidence type="ECO:0000259" key="5">
    <source>
        <dbReference type="Pfam" id="PF09273"/>
    </source>
</evidence>
<dbReference type="Gene3D" id="3.90.1410.10">
    <property type="entry name" value="set domain protein methyltransferase, domain 1"/>
    <property type="match status" value="1"/>
</dbReference>
<keyword evidence="4" id="KW-0472">Membrane</keyword>
<proteinExistence type="predicted"/>
<evidence type="ECO:0000313" key="8">
    <source>
        <dbReference type="Proteomes" id="UP000039324"/>
    </source>
</evidence>
<evidence type="ECO:0000313" key="6">
    <source>
        <dbReference type="EMBL" id="CEO95276.1"/>
    </source>
</evidence>
<keyword evidence="4" id="KW-0812">Transmembrane</keyword>
<dbReference type="CDD" id="cd10527">
    <property type="entry name" value="SET_LSMT"/>
    <property type="match status" value="1"/>
</dbReference>
<keyword evidence="4" id="KW-1133">Transmembrane helix</keyword>
<dbReference type="EMBL" id="CDSF01000013">
    <property type="protein sequence ID" value="CEO95276.1"/>
    <property type="molecule type" value="Genomic_DNA"/>
</dbReference>
<keyword evidence="1" id="KW-0489">Methyltransferase</keyword>
<evidence type="ECO:0000256" key="4">
    <source>
        <dbReference type="SAM" id="Phobius"/>
    </source>
</evidence>
<dbReference type="GO" id="GO:0016279">
    <property type="term" value="F:protein-lysine N-methyltransferase activity"/>
    <property type="evidence" value="ECO:0007669"/>
    <property type="project" value="TreeGrafter"/>
</dbReference>
<evidence type="ECO:0000256" key="1">
    <source>
        <dbReference type="ARBA" id="ARBA00022603"/>
    </source>
</evidence>
<evidence type="ECO:0000313" key="7">
    <source>
        <dbReference type="EMBL" id="SPQ96276.1"/>
    </source>
</evidence>
<reference evidence="6 8" key="1">
    <citation type="submission" date="2015-02" db="EMBL/GenBank/DDBJ databases">
        <authorList>
            <person name="Chooi Y.-H."/>
        </authorList>
    </citation>
    <scope>NUCLEOTIDE SEQUENCE [LARGE SCALE GENOMIC DNA]</scope>
    <source>
        <strain evidence="6">E3</strain>
    </source>
</reference>
<dbReference type="Pfam" id="PF09273">
    <property type="entry name" value="Rubis-subs-bind"/>
    <property type="match status" value="1"/>
</dbReference>
<evidence type="ECO:0000256" key="3">
    <source>
        <dbReference type="ARBA" id="ARBA00022691"/>
    </source>
</evidence>
<dbReference type="Gene3D" id="3.90.1420.10">
    <property type="entry name" value="Rubisco LSMT, substrate-binding domain"/>
    <property type="match status" value="1"/>
</dbReference>
<dbReference type="AlphaFoldDB" id="A0A0G4IJ59"/>
<keyword evidence="2" id="KW-0808">Transferase</keyword>
<protein>
    <recommendedName>
        <fullName evidence="5">Rubisco LSMT substrate-binding domain-containing protein</fullName>
    </recommendedName>
</protein>
<dbReference type="Proteomes" id="UP000290189">
    <property type="component" value="Unassembled WGS sequence"/>
</dbReference>
<dbReference type="PANTHER" id="PTHR13271">
    <property type="entry name" value="UNCHARACTERIZED PUTATIVE METHYLTRANSFERASE"/>
    <property type="match status" value="1"/>
</dbReference>
<dbReference type="InterPro" id="IPR015353">
    <property type="entry name" value="Rubisco_LSMT_subst-bd"/>
</dbReference>